<accession>A0A7R8WPR2</accession>
<feature type="compositionally biased region" description="Basic and acidic residues" evidence="1">
    <location>
        <begin position="175"/>
        <end position="192"/>
    </location>
</feature>
<dbReference type="AlphaFoldDB" id="A0A7R8WPR2"/>
<sequence length="306" mass="34436">ALEPVAPTAAVPAPDPDEVPTVVFLFLPGIIADQSPRCSCHRDAKPVPFGDPESLLEEDRLHTVNLNELLSIHVWGYRIKSPWPRRLQSGAEDNGMLLTGQDGIAWGERGETFLSPTRDKIPLGDSHRVVYGERAFSFLRRGETTALVYNQKMSYPVRLKPSRKIRLMRRTSTGRKSEKVNSREKQGRRSTGDETGGVQSRANLLIQTSVFMTAIDRPSTIALVHPLPQPHMRQEKTVKWEFTNLYGWSFSSWDDGDNETVRRITESVPPQTIRDKRRSEDAKEHLQQITPSLPPQDAGGQKADPI</sequence>
<feature type="region of interest" description="Disordered" evidence="1">
    <location>
        <begin position="169"/>
        <end position="200"/>
    </location>
</feature>
<feature type="region of interest" description="Disordered" evidence="1">
    <location>
        <begin position="262"/>
        <end position="306"/>
    </location>
</feature>
<feature type="non-terminal residue" evidence="2">
    <location>
        <position position="1"/>
    </location>
</feature>
<name>A0A7R8WPR2_9CRUS</name>
<feature type="non-terminal residue" evidence="2">
    <location>
        <position position="306"/>
    </location>
</feature>
<reference evidence="2" key="1">
    <citation type="submission" date="2020-11" db="EMBL/GenBank/DDBJ databases">
        <authorList>
            <person name="Tran Van P."/>
        </authorList>
    </citation>
    <scope>NUCLEOTIDE SEQUENCE</scope>
</reference>
<proteinExistence type="predicted"/>
<gene>
    <name evidence="2" type="ORF">CTOB1V02_LOCUS10786</name>
</gene>
<evidence type="ECO:0000256" key="1">
    <source>
        <dbReference type="SAM" id="MobiDB-lite"/>
    </source>
</evidence>
<evidence type="ECO:0000313" key="2">
    <source>
        <dbReference type="EMBL" id="CAD7232961.1"/>
    </source>
</evidence>
<organism evidence="2">
    <name type="scientific">Cyprideis torosa</name>
    <dbReference type="NCBI Taxonomy" id="163714"/>
    <lineage>
        <taxon>Eukaryota</taxon>
        <taxon>Metazoa</taxon>
        <taxon>Ecdysozoa</taxon>
        <taxon>Arthropoda</taxon>
        <taxon>Crustacea</taxon>
        <taxon>Oligostraca</taxon>
        <taxon>Ostracoda</taxon>
        <taxon>Podocopa</taxon>
        <taxon>Podocopida</taxon>
        <taxon>Cytherocopina</taxon>
        <taxon>Cytheroidea</taxon>
        <taxon>Cytherideidae</taxon>
        <taxon>Cyprideis</taxon>
    </lineage>
</organism>
<protein>
    <submittedName>
        <fullName evidence="2">Uncharacterized protein</fullName>
    </submittedName>
</protein>
<feature type="compositionally biased region" description="Basic and acidic residues" evidence="1">
    <location>
        <begin position="273"/>
        <end position="286"/>
    </location>
</feature>
<dbReference type="EMBL" id="OB665400">
    <property type="protein sequence ID" value="CAD7232961.1"/>
    <property type="molecule type" value="Genomic_DNA"/>
</dbReference>